<name>A0A6C0INR7_9ZZZZ</name>
<sequence length="89" mass="10344">MSYQAYSNNIIIQEPMSDLEANIQQYQTNKSSLDENMIYLYSQDLKNNKPNVQDVRNNDEKQLIMSEYMVFTLGTIAAATVIVFHIFNK</sequence>
<feature type="transmembrane region" description="Helical" evidence="1">
    <location>
        <begin position="68"/>
        <end position="87"/>
    </location>
</feature>
<dbReference type="EMBL" id="MN740222">
    <property type="protein sequence ID" value="QHT94459.1"/>
    <property type="molecule type" value="Genomic_DNA"/>
</dbReference>
<keyword evidence="1" id="KW-0812">Transmembrane</keyword>
<keyword evidence="1" id="KW-1133">Transmembrane helix</keyword>
<reference evidence="2" key="1">
    <citation type="journal article" date="2020" name="Nature">
        <title>Giant virus diversity and host interactions through global metagenomics.</title>
        <authorList>
            <person name="Schulz F."/>
            <person name="Roux S."/>
            <person name="Paez-Espino D."/>
            <person name="Jungbluth S."/>
            <person name="Walsh D.A."/>
            <person name="Denef V.J."/>
            <person name="McMahon K.D."/>
            <person name="Konstantinidis K.T."/>
            <person name="Eloe-Fadrosh E.A."/>
            <person name="Kyrpides N.C."/>
            <person name="Woyke T."/>
        </authorList>
    </citation>
    <scope>NUCLEOTIDE SEQUENCE</scope>
    <source>
        <strain evidence="2">GVMAG-M-3300024258-28</strain>
    </source>
</reference>
<evidence type="ECO:0000313" key="2">
    <source>
        <dbReference type="EMBL" id="QHT94459.1"/>
    </source>
</evidence>
<organism evidence="2">
    <name type="scientific">viral metagenome</name>
    <dbReference type="NCBI Taxonomy" id="1070528"/>
    <lineage>
        <taxon>unclassified sequences</taxon>
        <taxon>metagenomes</taxon>
        <taxon>organismal metagenomes</taxon>
    </lineage>
</organism>
<protein>
    <submittedName>
        <fullName evidence="2">Uncharacterized protein</fullName>
    </submittedName>
</protein>
<evidence type="ECO:0000256" key="1">
    <source>
        <dbReference type="SAM" id="Phobius"/>
    </source>
</evidence>
<keyword evidence="1" id="KW-0472">Membrane</keyword>
<dbReference type="AlphaFoldDB" id="A0A6C0INR7"/>
<accession>A0A6C0INR7</accession>
<proteinExistence type="predicted"/>